<evidence type="ECO:0000313" key="2">
    <source>
        <dbReference type="Proteomes" id="UP001172386"/>
    </source>
</evidence>
<comment type="caution">
    <text evidence="1">The sequence shown here is derived from an EMBL/GenBank/DDBJ whole genome shotgun (WGS) entry which is preliminary data.</text>
</comment>
<proteinExistence type="predicted"/>
<accession>A0ACC3AAL6</accession>
<sequence length="173" mass="18700">MPPPAINPARPKIRFSLIECIAIGFGAGVVGVASMTLAEKAEQFFTDRPNSYVPGKTLARLLGAVGLTSSPDRLFNSNPDRINWTMHWGQGMLAAGIRGLMAYNGIVGPFASFMFMGIRLLIDQTLENWTGVGALPWTWPVNEQIIDLIHKGVFAAVTGYVADRLILGEALNA</sequence>
<protein>
    <submittedName>
        <fullName evidence="1">Uncharacterized protein</fullName>
    </submittedName>
</protein>
<dbReference type="EMBL" id="JAPDRQ010000051">
    <property type="protein sequence ID" value="KAJ9658419.1"/>
    <property type="molecule type" value="Genomic_DNA"/>
</dbReference>
<gene>
    <name evidence="1" type="ORF">H2198_003703</name>
</gene>
<keyword evidence="2" id="KW-1185">Reference proteome</keyword>
<dbReference type="Proteomes" id="UP001172386">
    <property type="component" value="Unassembled WGS sequence"/>
</dbReference>
<organism evidence="1 2">
    <name type="scientific">Neophaeococcomyces mojaviensis</name>
    <dbReference type="NCBI Taxonomy" id="3383035"/>
    <lineage>
        <taxon>Eukaryota</taxon>
        <taxon>Fungi</taxon>
        <taxon>Dikarya</taxon>
        <taxon>Ascomycota</taxon>
        <taxon>Pezizomycotina</taxon>
        <taxon>Eurotiomycetes</taxon>
        <taxon>Chaetothyriomycetidae</taxon>
        <taxon>Chaetothyriales</taxon>
        <taxon>Chaetothyriales incertae sedis</taxon>
        <taxon>Neophaeococcomyces</taxon>
    </lineage>
</organism>
<name>A0ACC3AAL6_9EURO</name>
<evidence type="ECO:0000313" key="1">
    <source>
        <dbReference type="EMBL" id="KAJ9658419.1"/>
    </source>
</evidence>
<reference evidence="1" key="1">
    <citation type="submission" date="2022-10" db="EMBL/GenBank/DDBJ databases">
        <title>Culturing micro-colonial fungi from biological soil crusts in the Mojave desert and describing Neophaeococcomyces mojavensis, and introducing the new genera and species Taxawa tesnikishii.</title>
        <authorList>
            <person name="Kurbessoian T."/>
            <person name="Stajich J.E."/>
        </authorList>
    </citation>
    <scope>NUCLEOTIDE SEQUENCE</scope>
    <source>
        <strain evidence="1">JES_112</strain>
    </source>
</reference>